<reference evidence="6 7" key="1">
    <citation type="submission" date="2017-11" db="EMBL/GenBank/DDBJ databases">
        <title>Revised Sequence and Annotation of the Rhodobaca barguzinensis strain alga05 Genome.</title>
        <authorList>
            <person name="Kopejtka K."/>
            <person name="Tomasch J.M."/>
            <person name="Bunk B."/>
            <person name="Koblizek M."/>
        </authorList>
    </citation>
    <scope>NUCLEOTIDE SEQUENCE [LARGE SCALE GENOMIC DNA]</scope>
    <source>
        <strain evidence="7">alga05</strain>
    </source>
</reference>
<dbReference type="Pfam" id="PF04279">
    <property type="entry name" value="IspA"/>
    <property type="match status" value="1"/>
</dbReference>
<dbReference type="OrthoDB" id="9788219at2"/>
<comment type="similarity">
    <text evidence="5">Belongs to the YciB family.</text>
</comment>
<feature type="transmembrane region" description="Helical" evidence="5">
    <location>
        <begin position="143"/>
        <end position="162"/>
    </location>
</feature>
<feature type="transmembrane region" description="Helical" evidence="5">
    <location>
        <begin position="41"/>
        <end position="63"/>
    </location>
</feature>
<feature type="transmembrane region" description="Helical" evidence="5">
    <location>
        <begin position="12"/>
        <end position="29"/>
    </location>
</feature>
<gene>
    <name evidence="5" type="primary">yciB</name>
    <name evidence="6" type="ORF">BG454_10740</name>
</gene>
<evidence type="ECO:0000313" key="6">
    <source>
        <dbReference type="EMBL" id="ATX66229.1"/>
    </source>
</evidence>
<dbReference type="HAMAP" id="MF_00189">
    <property type="entry name" value="YciB"/>
    <property type="match status" value="1"/>
</dbReference>
<keyword evidence="3 5" id="KW-1133">Transmembrane helix</keyword>
<dbReference type="PANTHER" id="PTHR36917:SF1">
    <property type="entry name" value="INNER MEMBRANE-SPANNING PROTEIN YCIB"/>
    <property type="match status" value="1"/>
</dbReference>
<comment type="subcellular location">
    <subcellularLocation>
        <location evidence="5">Cell inner membrane</location>
        <topology evidence="5">Multi-pass membrane protein</topology>
    </subcellularLocation>
</comment>
<dbReference type="RefSeq" id="WP_071480748.1">
    <property type="nucleotide sequence ID" value="NZ_CP024899.1"/>
</dbReference>
<organism evidence="6 7">
    <name type="scientific">Roseinatronobacter bogoriensis subsp. barguzinensis</name>
    <dbReference type="NCBI Taxonomy" id="441209"/>
    <lineage>
        <taxon>Bacteria</taxon>
        <taxon>Pseudomonadati</taxon>
        <taxon>Pseudomonadota</taxon>
        <taxon>Alphaproteobacteria</taxon>
        <taxon>Rhodobacterales</taxon>
        <taxon>Paracoccaceae</taxon>
        <taxon>Roseinatronobacter</taxon>
    </lineage>
</organism>
<feature type="transmembrane region" description="Helical" evidence="5">
    <location>
        <begin position="72"/>
        <end position="90"/>
    </location>
</feature>
<feature type="transmembrane region" description="Helical" evidence="5">
    <location>
        <begin position="168"/>
        <end position="185"/>
    </location>
</feature>
<name>A0A2K8K9U6_9RHOB</name>
<evidence type="ECO:0000256" key="1">
    <source>
        <dbReference type="ARBA" id="ARBA00022475"/>
    </source>
</evidence>
<proteinExistence type="inferred from homology"/>
<dbReference type="InterPro" id="IPR006008">
    <property type="entry name" value="YciB"/>
</dbReference>
<accession>A0A2K8K9U6</accession>
<evidence type="ECO:0000256" key="2">
    <source>
        <dbReference type="ARBA" id="ARBA00022692"/>
    </source>
</evidence>
<dbReference type="STRING" id="441209.GCA_001870665_01926"/>
<keyword evidence="7" id="KW-1185">Reference proteome</keyword>
<dbReference type="KEGG" id="rbg:BG454_10740"/>
<protein>
    <recommendedName>
        <fullName evidence="5">Inner membrane-spanning protein YciB</fullName>
    </recommendedName>
</protein>
<comment type="function">
    <text evidence="5">Plays a role in cell envelope biogenesis, maintenance of cell envelope integrity and membrane homeostasis.</text>
</comment>
<sequence length="199" mass="22570">MSEKQVSPAVKIGLELGPVFLFFMGYISTRGQSYVVAGTEYDAFILLTAAFIPLMALATFVLWKLSGRLSRLQLVTLIMVVVFGGLTVWLNDERFFKMKPTAVYMIFALLLGLGLARGQSWLELVMEGALPLTHEGWMLLTKRLALMFAAMACANELVWRTMSTDAWVNFRTFVLPFALFAFFMAQAKLFERYKRDFSD</sequence>
<dbReference type="Proteomes" id="UP000228948">
    <property type="component" value="Chromosome"/>
</dbReference>
<keyword evidence="2 5" id="KW-0812">Transmembrane</keyword>
<feature type="transmembrane region" description="Helical" evidence="5">
    <location>
        <begin position="102"/>
        <end position="122"/>
    </location>
</feature>
<dbReference type="PANTHER" id="PTHR36917">
    <property type="entry name" value="INTRACELLULAR SEPTATION PROTEIN A-RELATED"/>
    <property type="match status" value="1"/>
</dbReference>
<evidence type="ECO:0000256" key="3">
    <source>
        <dbReference type="ARBA" id="ARBA00022989"/>
    </source>
</evidence>
<evidence type="ECO:0000313" key="7">
    <source>
        <dbReference type="Proteomes" id="UP000228948"/>
    </source>
</evidence>
<evidence type="ECO:0000256" key="5">
    <source>
        <dbReference type="HAMAP-Rule" id="MF_00189"/>
    </source>
</evidence>
<keyword evidence="4 5" id="KW-0472">Membrane</keyword>
<dbReference type="AlphaFoldDB" id="A0A2K8K9U6"/>
<dbReference type="GO" id="GO:0005886">
    <property type="term" value="C:plasma membrane"/>
    <property type="evidence" value="ECO:0007669"/>
    <property type="project" value="UniProtKB-SubCell"/>
</dbReference>
<keyword evidence="5" id="KW-0997">Cell inner membrane</keyword>
<evidence type="ECO:0000256" key="4">
    <source>
        <dbReference type="ARBA" id="ARBA00023136"/>
    </source>
</evidence>
<dbReference type="EMBL" id="CP024899">
    <property type="protein sequence ID" value="ATX66229.1"/>
    <property type="molecule type" value="Genomic_DNA"/>
</dbReference>
<keyword evidence="1 5" id="KW-1003">Cell membrane</keyword>